<feature type="compositionally biased region" description="Polar residues" evidence="9">
    <location>
        <begin position="569"/>
        <end position="610"/>
    </location>
</feature>
<dbReference type="AlphaFoldDB" id="A0A0N0U4I0"/>
<dbReference type="STRING" id="166423.A0A0N0U4I0"/>
<feature type="compositionally biased region" description="Acidic residues" evidence="9">
    <location>
        <begin position="906"/>
        <end position="915"/>
    </location>
</feature>
<keyword evidence="5 7" id="KW-0371">Homeobox</keyword>
<protein>
    <submittedName>
        <fullName evidence="11">Homeobox protein XENK-2</fullName>
    </submittedName>
</protein>
<evidence type="ECO:0000256" key="9">
    <source>
        <dbReference type="SAM" id="MobiDB-lite"/>
    </source>
</evidence>
<evidence type="ECO:0000256" key="4">
    <source>
        <dbReference type="ARBA" id="ARBA00023125"/>
    </source>
</evidence>
<dbReference type="PANTHER" id="PTHR24340">
    <property type="entry name" value="HOMEOBOX PROTEIN NKX"/>
    <property type="match status" value="1"/>
</dbReference>
<accession>A0A0N0U4I0</accession>
<keyword evidence="4 7" id="KW-0238">DNA-binding</keyword>
<keyword evidence="6 7" id="KW-0539">Nucleus</keyword>
<evidence type="ECO:0000256" key="5">
    <source>
        <dbReference type="ARBA" id="ARBA00023155"/>
    </source>
</evidence>
<evidence type="ECO:0000256" key="8">
    <source>
        <dbReference type="RuleBase" id="RU000682"/>
    </source>
</evidence>
<dbReference type="InterPro" id="IPR009057">
    <property type="entry name" value="Homeodomain-like_sf"/>
</dbReference>
<dbReference type="Gene3D" id="1.10.10.60">
    <property type="entry name" value="Homeodomain-like"/>
    <property type="match status" value="1"/>
</dbReference>
<name>A0A0N0U4I0_9HYME</name>
<feature type="region of interest" description="Disordered" evidence="9">
    <location>
        <begin position="267"/>
        <end position="404"/>
    </location>
</feature>
<comment type="similarity">
    <text evidence="2">Belongs to the NK-2 homeobox family.</text>
</comment>
<evidence type="ECO:0000313" key="12">
    <source>
        <dbReference type="Proteomes" id="UP000053105"/>
    </source>
</evidence>
<feature type="region of interest" description="Disordered" evidence="9">
    <location>
        <begin position="557"/>
        <end position="613"/>
    </location>
</feature>
<keyword evidence="3" id="KW-0217">Developmental protein</keyword>
<feature type="compositionally biased region" description="Basic and acidic residues" evidence="9">
    <location>
        <begin position="306"/>
        <end position="318"/>
    </location>
</feature>
<dbReference type="InterPro" id="IPR017970">
    <property type="entry name" value="Homeobox_CS"/>
</dbReference>
<evidence type="ECO:0000256" key="6">
    <source>
        <dbReference type="ARBA" id="ARBA00023242"/>
    </source>
</evidence>
<evidence type="ECO:0000256" key="1">
    <source>
        <dbReference type="ARBA" id="ARBA00004123"/>
    </source>
</evidence>
<proteinExistence type="inferred from homology"/>
<dbReference type="Pfam" id="PF00046">
    <property type="entry name" value="Homeodomain"/>
    <property type="match status" value="1"/>
</dbReference>
<feature type="domain" description="Homeobox" evidence="10">
    <location>
        <begin position="926"/>
        <end position="986"/>
    </location>
</feature>
<dbReference type="SMART" id="SM00389">
    <property type="entry name" value="HOX"/>
    <property type="match status" value="1"/>
</dbReference>
<feature type="compositionally biased region" description="Basic and acidic residues" evidence="9">
    <location>
        <begin position="329"/>
        <end position="341"/>
    </location>
</feature>
<dbReference type="PANTHER" id="PTHR24340:SF82">
    <property type="entry name" value="HOMEOBOX PROTEIN VND"/>
    <property type="match status" value="1"/>
</dbReference>
<reference evidence="11 12" key="1">
    <citation type="submission" date="2015-07" db="EMBL/GenBank/DDBJ databases">
        <title>The genome of Melipona quadrifasciata.</title>
        <authorList>
            <person name="Pan H."/>
            <person name="Kapheim K."/>
        </authorList>
    </citation>
    <scope>NUCLEOTIDE SEQUENCE [LARGE SCALE GENOMIC DNA]</scope>
    <source>
        <strain evidence="11">0111107301</strain>
        <tissue evidence="11">Whole body</tissue>
    </source>
</reference>
<dbReference type="InterPro" id="IPR032150">
    <property type="entry name" value="DUF4820"/>
</dbReference>
<dbReference type="GO" id="GO:0000981">
    <property type="term" value="F:DNA-binding transcription factor activity, RNA polymerase II-specific"/>
    <property type="evidence" value="ECO:0007669"/>
    <property type="project" value="InterPro"/>
</dbReference>
<dbReference type="Proteomes" id="UP000053105">
    <property type="component" value="Unassembled WGS sequence"/>
</dbReference>
<dbReference type="FunFam" id="1.10.10.60:FF:000101">
    <property type="entry name" value="NK2 homeobox 8"/>
    <property type="match status" value="1"/>
</dbReference>
<dbReference type="GO" id="GO:0005634">
    <property type="term" value="C:nucleus"/>
    <property type="evidence" value="ECO:0007669"/>
    <property type="project" value="UniProtKB-SubCell"/>
</dbReference>
<comment type="subcellular location">
    <subcellularLocation>
        <location evidence="1 7 8">Nucleus</location>
    </subcellularLocation>
</comment>
<dbReference type="OrthoDB" id="6159439at2759"/>
<evidence type="ECO:0000259" key="10">
    <source>
        <dbReference type="PROSITE" id="PS50071"/>
    </source>
</evidence>
<dbReference type="CDD" id="cd00086">
    <property type="entry name" value="homeodomain"/>
    <property type="match status" value="1"/>
</dbReference>
<dbReference type="Pfam" id="PF16091">
    <property type="entry name" value="DUF4820"/>
    <property type="match status" value="1"/>
</dbReference>
<dbReference type="GO" id="GO:0030154">
    <property type="term" value="P:cell differentiation"/>
    <property type="evidence" value="ECO:0007669"/>
    <property type="project" value="TreeGrafter"/>
</dbReference>
<dbReference type="GO" id="GO:0000978">
    <property type="term" value="F:RNA polymerase II cis-regulatory region sequence-specific DNA binding"/>
    <property type="evidence" value="ECO:0007669"/>
    <property type="project" value="TreeGrafter"/>
</dbReference>
<dbReference type="SUPFAM" id="SSF46689">
    <property type="entry name" value="Homeodomain-like"/>
    <property type="match status" value="1"/>
</dbReference>
<feature type="region of interest" description="Disordered" evidence="9">
    <location>
        <begin position="879"/>
        <end position="931"/>
    </location>
</feature>
<feature type="DNA-binding region" description="Homeobox" evidence="7">
    <location>
        <begin position="928"/>
        <end position="987"/>
    </location>
</feature>
<dbReference type="InterPro" id="IPR050394">
    <property type="entry name" value="Homeobox_NK-like"/>
</dbReference>
<feature type="compositionally biased region" description="Polar residues" evidence="9">
    <location>
        <begin position="342"/>
        <end position="363"/>
    </location>
</feature>
<organism evidence="11 12">
    <name type="scientific">Melipona quadrifasciata</name>
    <dbReference type="NCBI Taxonomy" id="166423"/>
    <lineage>
        <taxon>Eukaryota</taxon>
        <taxon>Metazoa</taxon>
        <taxon>Ecdysozoa</taxon>
        <taxon>Arthropoda</taxon>
        <taxon>Hexapoda</taxon>
        <taxon>Insecta</taxon>
        <taxon>Pterygota</taxon>
        <taxon>Neoptera</taxon>
        <taxon>Endopterygota</taxon>
        <taxon>Hymenoptera</taxon>
        <taxon>Apocrita</taxon>
        <taxon>Aculeata</taxon>
        <taxon>Apoidea</taxon>
        <taxon>Anthophila</taxon>
        <taxon>Apidae</taxon>
        <taxon>Melipona</taxon>
    </lineage>
</organism>
<keyword evidence="12" id="KW-1185">Reference proteome</keyword>
<evidence type="ECO:0000256" key="3">
    <source>
        <dbReference type="ARBA" id="ARBA00022473"/>
    </source>
</evidence>
<dbReference type="PROSITE" id="PS50071">
    <property type="entry name" value="HOMEOBOX_2"/>
    <property type="match status" value="1"/>
</dbReference>
<dbReference type="EMBL" id="KQ435830">
    <property type="protein sequence ID" value="KOX71728.1"/>
    <property type="molecule type" value="Genomic_DNA"/>
</dbReference>
<dbReference type="PROSITE" id="PS00027">
    <property type="entry name" value="HOMEOBOX_1"/>
    <property type="match status" value="1"/>
</dbReference>
<feature type="region of interest" description="Disordered" evidence="9">
    <location>
        <begin position="678"/>
        <end position="703"/>
    </location>
</feature>
<evidence type="ECO:0000256" key="2">
    <source>
        <dbReference type="ARBA" id="ARBA00005661"/>
    </source>
</evidence>
<evidence type="ECO:0000313" key="11">
    <source>
        <dbReference type="EMBL" id="KOX71728.1"/>
    </source>
</evidence>
<feature type="compositionally biased region" description="Polar residues" evidence="9">
    <location>
        <begin position="879"/>
        <end position="889"/>
    </location>
</feature>
<dbReference type="InterPro" id="IPR001356">
    <property type="entry name" value="HD"/>
</dbReference>
<gene>
    <name evidence="11" type="ORF">WN51_02297</name>
</gene>
<evidence type="ECO:0000256" key="7">
    <source>
        <dbReference type="PROSITE-ProRule" id="PRU00108"/>
    </source>
</evidence>
<sequence>MEEEKSGDEKNTDNGTPEENTGWVESLIVAITQSSVGQTLFKIADSFLWIIEKTAQWSLPVQEIAGQENGKICGKLELVRPLPWFFFLPGLVILRIIRFGLNVGARILGYPQVQPSGMVRFVQRSRRRLRSVTMMRGVKPKRRMFKEKTMIEAKKALIRSIRLTLSTLSCLDTSKSSDSPPPMKICIGRTDLEPGQLTTESVMKRKYSELISDTTDESEDETLCEKLAEFQSADDISFNPVNCSTSSTENVQSEKNKEVSGIEVQETTTLHENNKNEIEDENKDQPADTLKNVPVDCSTSSTENVQSEKNKKVSEIGVKKVQKTTILHENNKNGTEGKNKDQPANTLKNVDPSSKNVQKTENNVEQDVDSSDTTVKPDPPKVTPEVTSEVTPKVTPEVTPEVAPEVTSDVTLKVTPKVTAEVTSKVTPEVKSDVIPEVTLKVTPKVTAEVTSKVTPEVKSDVIPEVTPKVTPGAKSEVTPEVTLKVKSEVTPEIKSEVTPEIKSEVTSEVKSEVIPKIKLEVTPEVKSEVTPEIKSEVTSEVKSEVIPKIKLEVTPEVKSEVTPEITPEVTSDVTPEVTSDVTPEVTSDVTPEVTSDVTPEVTSDVTPEVTNDVVFEEQIPRSIPSPSSEACTLSEAIVRTKIKSPNFQEKKAAFEVEDESPEDSLRGQDFLVSFRATTRDLQREKGEEETRKRKREREAERRFEGEKMANGYDDCYDASWHLFPPDYVEEEYRLIFTVSNSKERCTTTVAGKSSELILSASTEGWTVVCGTAEGILESIKMPRTSFHIHDILQLDSKPSQEETEVQGSTTVLPTTNDVPSAYQQFFEHTTAMLQPAIYANLNRGTLPPPPPGLLGWPTGPTLPTTLPQPLEEVNVLQQPDSTSPTISDLSFPPKQEASHECKEEESVEFEDEQQANEAQPHETEHKKRKRRVLFSKAQTFELERRFRQQRYLSAPEREHLASIIRLTPTQVKIWFQNHRYKTKRAATERVEASGSGCSPRRVAVPLLIKDGKPCQSKLMEPATYPSSGQVPMPPYMQKPYWW</sequence>